<accession>A0AAV4JQT6</accession>
<name>A0AAV4JQT6_9GAST</name>
<evidence type="ECO:0000313" key="2">
    <source>
        <dbReference type="Proteomes" id="UP000762676"/>
    </source>
</evidence>
<organism evidence="1 2">
    <name type="scientific">Elysia marginata</name>
    <dbReference type="NCBI Taxonomy" id="1093978"/>
    <lineage>
        <taxon>Eukaryota</taxon>
        <taxon>Metazoa</taxon>
        <taxon>Spiralia</taxon>
        <taxon>Lophotrochozoa</taxon>
        <taxon>Mollusca</taxon>
        <taxon>Gastropoda</taxon>
        <taxon>Heterobranchia</taxon>
        <taxon>Euthyneura</taxon>
        <taxon>Panpulmonata</taxon>
        <taxon>Sacoglossa</taxon>
        <taxon>Placobranchoidea</taxon>
        <taxon>Plakobranchidae</taxon>
        <taxon>Elysia</taxon>
    </lineage>
</organism>
<keyword evidence="2" id="KW-1185">Reference proteome</keyword>
<reference evidence="1 2" key="1">
    <citation type="journal article" date="2021" name="Elife">
        <title>Chloroplast acquisition without the gene transfer in kleptoplastic sea slugs, Plakobranchus ocellatus.</title>
        <authorList>
            <person name="Maeda T."/>
            <person name="Takahashi S."/>
            <person name="Yoshida T."/>
            <person name="Shimamura S."/>
            <person name="Takaki Y."/>
            <person name="Nagai Y."/>
            <person name="Toyoda A."/>
            <person name="Suzuki Y."/>
            <person name="Arimoto A."/>
            <person name="Ishii H."/>
            <person name="Satoh N."/>
            <person name="Nishiyama T."/>
            <person name="Hasebe M."/>
            <person name="Maruyama T."/>
            <person name="Minagawa J."/>
            <person name="Obokata J."/>
            <person name="Shigenobu S."/>
        </authorList>
    </citation>
    <scope>NUCLEOTIDE SEQUENCE [LARGE SCALE GENOMIC DNA]</scope>
</reference>
<evidence type="ECO:0000313" key="1">
    <source>
        <dbReference type="EMBL" id="GFS24655.1"/>
    </source>
</evidence>
<proteinExistence type="predicted"/>
<dbReference type="AlphaFoldDB" id="A0AAV4JQT6"/>
<dbReference type="EMBL" id="BMAT01010352">
    <property type="protein sequence ID" value="GFS24655.1"/>
    <property type="molecule type" value="Genomic_DNA"/>
</dbReference>
<comment type="caution">
    <text evidence="1">The sequence shown here is derived from an EMBL/GenBank/DDBJ whole genome shotgun (WGS) entry which is preliminary data.</text>
</comment>
<gene>
    <name evidence="1" type="ORF">ElyMa_005162500</name>
</gene>
<protein>
    <submittedName>
        <fullName evidence="1">Very-long-chain enoyl-CoA reductase</fullName>
    </submittedName>
</protein>
<dbReference type="Proteomes" id="UP000762676">
    <property type="component" value="Unassembled WGS sequence"/>
</dbReference>
<sequence>MLVSKTSMRFKAYRKRLTNQYQPERIRQQVEKYLSPSQSGFRPDRSTADVVWTHKWLAAKTNAENVEIKITGIDMSAAFDTIDRKALLDILKTIIDKDEHALRDIRTNISPPTDIERLLPREVAYADDVDFVSLEFVKVGEVKKALGRHRLFVNVDKTDFTTLSRNAKDWRETKKVGSLIGDKEDVERRKQLSTAALLKLRNIWIGGGKFLGRPITILPNLLNKDLTRLPTGEFRLKTNEDLDHLRSIAQDRQQWKGLTTKIPEAAEASMS</sequence>